<sequence>MAGRYNSSQQAPLEQEQRSAGPSGNGSACAGVRSAVDLRSAMEDALPRTLQVLGATGVNATIGDFACNSMTLTFVSTTALTVQGGDMAAAVARALSSPVAEQQLESLLAQELDLTDLVVSLVVEEPSD</sequence>
<dbReference type="Proteomes" id="UP000001058">
    <property type="component" value="Unassembled WGS sequence"/>
</dbReference>
<dbReference type="GeneID" id="9627452"/>
<keyword evidence="3" id="KW-1185">Reference proteome</keyword>
<evidence type="ECO:0000313" key="3">
    <source>
        <dbReference type="Proteomes" id="UP000001058"/>
    </source>
</evidence>
<name>D8U2D0_VOLCA</name>
<reference evidence="2 3" key="1">
    <citation type="journal article" date="2010" name="Science">
        <title>Genomic analysis of organismal complexity in the multicellular green alga Volvox carteri.</title>
        <authorList>
            <person name="Prochnik S.E."/>
            <person name="Umen J."/>
            <person name="Nedelcu A.M."/>
            <person name="Hallmann A."/>
            <person name="Miller S.M."/>
            <person name="Nishii I."/>
            <person name="Ferris P."/>
            <person name="Kuo A."/>
            <person name="Mitros T."/>
            <person name="Fritz-Laylin L.K."/>
            <person name="Hellsten U."/>
            <person name="Chapman J."/>
            <person name="Simakov O."/>
            <person name="Rensing S.A."/>
            <person name="Terry A."/>
            <person name="Pangilinan J."/>
            <person name="Kapitonov V."/>
            <person name="Jurka J."/>
            <person name="Salamov A."/>
            <person name="Shapiro H."/>
            <person name="Schmutz J."/>
            <person name="Grimwood J."/>
            <person name="Lindquist E."/>
            <person name="Lucas S."/>
            <person name="Grigoriev I.V."/>
            <person name="Schmitt R."/>
            <person name="Kirk D."/>
            <person name="Rokhsar D.S."/>
        </authorList>
    </citation>
    <scope>NUCLEOTIDE SEQUENCE [LARGE SCALE GENOMIC DNA]</scope>
    <source>
        <strain evidence="3">f. Nagariensis / Eve</strain>
    </source>
</reference>
<dbReference type="OrthoDB" id="534479at2759"/>
<feature type="compositionally biased region" description="Polar residues" evidence="1">
    <location>
        <begin position="1"/>
        <end position="26"/>
    </location>
</feature>
<accession>D8U2D0</accession>
<proteinExistence type="predicted"/>
<protein>
    <submittedName>
        <fullName evidence="2">Uncharacterized protein</fullName>
    </submittedName>
</protein>
<organism evidence="3">
    <name type="scientific">Volvox carteri f. nagariensis</name>
    <dbReference type="NCBI Taxonomy" id="3068"/>
    <lineage>
        <taxon>Eukaryota</taxon>
        <taxon>Viridiplantae</taxon>
        <taxon>Chlorophyta</taxon>
        <taxon>core chlorophytes</taxon>
        <taxon>Chlorophyceae</taxon>
        <taxon>CS clade</taxon>
        <taxon>Chlamydomonadales</taxon>
        <taxon>Volvocaceae</taxon>
        <taxon>Volvox</taxon>
    </lineage>
</organism>
<evidence type="ECO:0000313" key="2">
    <source>
        <dbReference type="EMBL" id="EFJ46042.1"/>
    </source>
</evidence>
<dbReference type="EMBL" id="GL378353">
    <property type="protein sequence ID" value="EFJ46042.1"/>
    <property type="molecule type" value="Genomic_DNA"/>
</dbReference>
<evidence type="ECO:0000256" key="1">
    <source>
        <dbReference type="SAM" id="MobiDB-lite"/>
    </source>
</evidence>
<dbReference type="InParanoid" id="D8U2D0"/>
<dbReference type="RefSeq" id="XP_002952792.1">
    <property type="nucleotide sequence ID" value="XM_002952746.1"/>
</dbReference>
<feature type="region of interest" description="Disordered" evidence="1">
    <location>
        <begin position="1"/>
        <end position="28"/>
    </location>
</feature>
<gene>
    <name evidence="2" type="ORF">VOLCADRAFT_93531</name>
</gene>
<dbReference type="KEGG" id="vcn:VOLCADRAFT_93531"/>
<dbReference type="AlphaFoldDB" id="D8U2D0"/>